<comment type="similarity">
    <text evidence="8">Belongs to the exbB/tolQ family.</text>
</comment>
<keyword evidence="12" id="KW-1185">Reference proteome</keyword>
<dbReference type="PANTHER" id="PTHR30625">
    <property type="entry name" value="PROTEIN TOLQ"/>
    <property type="match status" value="1"/>
</dbReference>
<evidence type="ECO:0000313" key="12">
    <source>
        <dbReference type="Proteomes" id="UP001209755"/>
    </source>
</evidence>
<comment type="subcellular location">
    <subcellularLocation>
        <location evidence="1">Cell membrane</location>
        <topology evidence="1">Multi-pass membrane protein</topology>
    </subcellularLocation>
    <subcellularLocation>
        <location evidence="8">Membrane</location>
        <topology evidence="8">Multi-pass membrane protein</topology>
    </subcellularLocation>
</comment>
<evidence type="ECO:0000256" key="5">
    <source>
        <dbReference type="ARBA" id="ARBA00022927"/>
    </source>
</evidence>
<keyword evidence="6 9" id="KW-1133">Transmembrane helix</keyword>
<keyword evidence="4 9" id="KW-0812">Transmembrane</keyword>
<evidence type="ECO:0000256" key="7">
    <source>
        <dbReference type="ARBA" id="ARBA00023136"/>
    </source>
</evidence>
<evidence type="ECO:0000256" key="1">
    <source>
        <dbReference type="ARBA" id="ARBA00004651"/>
    </source>
</evidence>
<comment type="caution">
    <text evidence="11">The sequence shown here is derived from an EMBL/GenBank/DDBJ whole genome shotgun (WGS) entry which is preliminary data.</text>
</comment>
<protein>
    <submittedName>
        <fullName evidence="11">Biopolymer transport protein ExbB</fullName>
    </submittedName>
</protein>
<dbReference type="PANTHER" id="PTHR30625:SF15">
    <property type="entry name" value="BIOPOLYMER TRANSPORT PROTEIN EXBB"/>
    <property type="match status" value="1"/>
</dbReference>
<dbReference type="EMBL" id="JAOQNS010000013">
    <property type="protein sequence ID" value="MCW2309614.1"/>
    <property type="molecule type" value="Genomic_DNA"/>
</dbReference>
<organism evidence="11 12">
    <name type="scientific">Rhodobium gokarnense</name>
    <dbReference type="NCBI Taxonomy" id="364296"/>
    <lineage>
        <taxon>Bacteria</taxon>
        <taxon>Pseudomonadati</taxon>
        <taxon>Pseudomonadota</taxon>
        <taxon>Alphaproteobacteria</taxon>
        <taxon>Hyphomicrobiales</taxon>
        <taxon>Rhodobiaceae</taxon>
        <taxon>Rhodobium</taxon>
    </lineage>
</organism>
<reference evidence="12" key="1">
    <citation type="submission" date="2023-07" db="EMBL/GenBank/DDBJ databases">
        <title>Genome sequencing of Purple Non-Sulfur Bacteria from various extreme environments.</title>
        <authorList>
            <person name="Mayer M."/>
        </authorList>
    </citation>
    <scope>NUCLEOTIDE SEQUENCE [LARGE SCALE GENOMIC DNA]</scope>
    <source>
        <strain evidence="12">DSM 17935</strain>
    </source>
</reference>
<evidence type="ECO:0000256" key="6">
    <source>
        <dbReference type="ARBA" id="ARBA00022989"/>
    </source>
</evidence>
<feature type="transmembrane region" description="Helical" evidence="9">
    <location>
        <begin position="148"/>
        <end position="169"/>
    </location>
</feature>
<dbReference type="RefSeq" id="WP_264603186.1">
    <property type="nucleotide sequence ID" value="NZ_JAOQNS010000013.1"/>
</dbReference>
<dbReference type="Proteomes" id="UP001209755">
    <property type="component" value="Unassembled WGS sequence"/>
</dbReference>
<evidence type="ECO:0000256" key="3">
    <source>
        <dbReference type="ARBA" id="ARBA00022475"/>
    </source>
</evidence>
<sequence length="203" mass="21613">MWFIEDGGLVMWPLIALSVLVVAIILDRLLVFTTLPLFDADMERRLEAAARGENTDETLVAAAEKSPPLRPLVEALLGRGAASVREGRATIAIEEIVRGLDRRIGFLGMAARVAPLLGLLGTVIGMIQTFSRLASASGAIDMTLLADGIWQALLTTAAGLVIAIPAVIAQSGFLRREEQVAFALSRLSNRVLMTEAAPAARAI</sequence>
<feature type="transmembrane region" description="Helical" evidence="9">
    <location>
        <begin position="12"/>
        <end position="38"/>
    </location>
</feature>
<keyword evidence="7 9" id="KW-0472">Membrane</keyword>
<dbReference type="InterPro" id="IPR002898">
    <property type="entry name" value="MotA_ExbB_proton_chnl"/>
</dbReference>
<dbReference type="InterPro" id="IPR050790">
    <property type="entry name" value="ExbB/TolQ_transport"/>
</dbReference>
<keyword evidence="3" id="KW-1003">Cell membrane</keyword>
<accession>A0ABT3HGY9</accession>
<proteinExistence type="inferred from homology"/>
<evidence type="ECO:0000259" key="10">
    <source>
        <dbReference type="Pfam" id="PF01618"/>
    </source>
</evidence>
<feature type="transmembrane region" description="Helical" evidence="9">
    <location>
        <begin position="104"/>
        <end position="128"/>
    </location>
</feature>
<keyword evidence="2 8" id="KW-0813">Transport</keyword>
<feature type="domain" description="MotA/TolQ/ExbB proton channel" evidence="10">
    <location>
        <begin position="91"/>
        <end position="180"/>
    </location>
</feature>
<evidence type="ECO:0000256" key="8">
    <source>
        <dbReference type="RuleBase" id="RU004057"/>
    </source>
</evidence>
<evidence type="ECO:0000313" key="11">
    <source>
        <dbReference type="EMBL" id="MCW2309614.1"/>
    </source>
</evidence>
<gene>
    <name evidence="11" type="ORF">M2319_003970</name>
</gene>
<keyword evidence="5 8" id="KW-0653">Protein transport</keyword>
<evidence type="ECO:0000256" key="9">
    <source>
        <dbReference type="SAM" id="Phobius"/>
    </source>
</evidence>
<evidence type="ECO:0000256" key="2">
    <source>
        <dbReference type="ARBA" id="ARBA00022448"/>
    </source>
</evidence>
<dbReference type="Pfam" id="PF01618">
    <property type="entry name" value="MotA_ExbB"/>
    <property type="match status" value="1"/>
</dbReference>
<name>A0ABT3HGY9_9HYPH</name>
<evidence type="ECO:0000256" key="4">
    <source>
        <dbReference type="ARBA" id="ARBA00022692"/>
    </source>
</evidence>